<accession>A0ABS8E9A4</accession>
<comment type="caution">
    <text evidence="1">The sequence shown here is derived from an EMBL/GenBank/DDBJ whole genome shotgun (WGS) entry which is preliminary data.</text>
</comment>
<keyword evidence="2" id="KW-1185">Reference proteome</keyword>
<proteinExistence type="predicted"/>
<reference evidence="1 2" key="1">
    <citation type="submission" date="2021-08" db="EMBL/GenBank/DDBJ databases">
        <title>Genomic Architecture of Streptomyces flavotricini NGL1 and Streptomyces erythrochromogenes HMS4 With Differential Plant Beneficial attributes and laccase production capabilities.</title>
        <authorList>
            <person name="Salwan R."/>
            <person name="Kaur R."/>
            <person name="Sharma V."/>
        </authorList>
    </citation>
    <scope>NUCLEOTIDE SEQUENCE [LARGE SCALE GENOMIC DNA]</scope>
    <source>
        <strain evidence="1 2">NGL1</strain>
    </source>
</reference>
<evidence type="ECO:0000313" key="1">
    <source>
        <dbReference type="EMBL" id="MCC0097538.1"/>
    </source>
</evidence>
<feature type="non-terminal residue" evidence="1">
    <location>
        <position position="62"/>
    </location>
</feature>
<sequence length="62" mass="6901">MDYAYSMLLRASNSSATISTNCMLKHLPSDVEAIVRRAPWARGLRVLDVVEGLELLGHDLDE</sequence>
<protein>
    <submittedName>
        <fullName evidence="1">Uncharacterized protein</fullName>
    </submittedName>
</protein>
<dbReference type="EMBL" id="JAINUL010000001">
    <property type="protein sequence ID" value="MCC0097538.1"/>
    <property type="molecule type" value="Genomic_DNA"/>
</dbReference>
<evidence type="ECO:0000313" key="2">
    <source>
        <dbReference type="Proteomes" id="UP001520654"/>
    </source>
</evidence>
<name>A0ABS8E9A4_9ACTN</name>
<gene>
    <name evidence="1" type="ORF">K7B10_22690</name>
</gene>
<dbReference type="RefSeq" id="WP_229338603.1">
    <property type="nucleotide sequence ID" value="NZ_JAINUL010000001.1"/>
</dbReference>
<dbReference type="Proteomes" id="UP001520654">
    <property type="component" value="Unassembled WGS sequence"/>
</dbReference>
<organism evidence="1 2">
    <name type="scientific">Streptomyces flavotricini</name>
    <dbReference type="NCBI Taxonomy" id="66888"/>
    <lineage>
        <taxon>Bacteria</taxon>
        <taxon>Bacillati</taxon>
        <taxon>Actinomycetota</taxon>
        <taxon>Actinomycetes</taxon>
        <taxon>Kitasatosporales</taxon>
        <taxon>Streptomycetaceae</taxon>
        <taxon>Streptomyces</taxon>
    </lineage>
</organism>